<evidence type="ECO:0000313" key="2">
    <source>
        <dbReference type="Proteomes" id="UP000502572"/>
    </source>
</evidence>
<keyword evidence="2" id="KW-1185">Reference proteome</keyword>
<reference evidence="1 2" key="1">
    <citation type="journal article" date="2020" name="ISME J.">
        <title>New virus isolates from Italian hydrothermal environments underscore the biogeographic pattern in archaeal virus communities.</title>
        <authorList>
            <person name="Baquero D.P."/>
            <person name="Contursi P."/>
            <person name="Piochi M."/>
            <person name="Bartolucci S."/>
            <person name="Liu Y."/>
            <person name="Cvirkaite-Krupovic V."/>
            <person name="Prangishvili D."/>
            <person name="Krupovic M."/>
        </authorList>
    </citation>
    <scope>NUCLEOTIDE SEQUENCE [LARGE SCALE GENOMIC DNA]</scope>
    <source>
        <strain evidence="1">4</strain>
    </source>
</reference>
<accession>A0A6M3VYZ3</accession>
<protein>
    <submittedName>
        <fullName evidence="1">Uncharacterized protein</fullName>
    </submittedName>
</protein>
<name>A0A6M3VYZ3_PFV2</name>
<dbReference type="EMBL" id="MN876844">
    <property type="protein sequence ID" value="QJF12400.1"/>
    <property type="molecule type" value="Genomic_DNA"/>
</dbReference>
<sequence length="84" mass="9519">MPGYNDDGHKYIFVGVFISVIYRGRCWYTYDFGVTYKLNGTNRYVGYTGYDVCDPEVANPTVQISSDVGFLLSYGITTVTIVKY</sequence>
<gene>
    <name evidence="1" type="ORF">PFV2_gp27</name>
</gene>
<proteinExistence type="predicted"/>
<organism evidence="1 2">
    <name type="scientific">Pyrobaculum filamentous virus 2</name>
    <name type="common">PFV2</name>
    <dbReference type="NCBI Taxonomy" id="2730621"/>
    <lineage>
        <taxon>Viruses</taxon>
        <taxon>Adnaviria</taxon>
        <taxon>Zilligvirae</taxon>
        <taxon>Taleaviricota</taxon>
        <taxon>Tokiviricetes</taxon>
        <taxon>Primavirales</taxon>
        <taxon>Tristromaviridae</taxon>
        <taxon>Alphatristromavirus</taxon>
        <taxon>Alphatristromavirus puteoliense</taxon>
    </lineage>
</organism>
<dbReference type="Proteomes" id="UP000502572">
    <property type="component" value="Segment"/>
</dbReference>
<organismHost>
    <name type="scientific">Pyrobaculum oguniense</name>
    <dbReference type="NCBI Taxonomy" id="99007"/>
</organismHost>
<organismHost>
    <name type="scientific">Pyrobaculum arsenaticum</name>
    <dbReference type="NCBI Taxonomy" id="121277"/>
</organismHost>
<evidence type="ECO:0000313" key="1">
    <source>
        <dbReference type="EMBL" id="QJF12400.1"/>
    </source>
</evidence>